<dbReference type="EMBL" id="CABHNW010000085">
    <property type="protein sequence ID" value="VUX39162.1"/>
    <property type="molecule type" value="Genomic_DNA"/>
</dbReference>
<evidence type="ECO:0000313" key="2">
    <source>
        <dbReference type="Proteomes" id="UP000408482"/>
    </source>
</evidence>
<gene>
    <name evidence="1" type="ORF">RSSSTS7063_03523</name>
</gene>
<protein>
    <submittedName>
        <fullName evidence="1">Uncharacterized protein</fullName>
    </submittedName>
</protein>
<sequence>MIGNREYNETYHVFEKVKSMLKKKRYILRKMYLKCEE</sequence>
<dbReference type="AlphaFoldDB" id="A0A564W599"/>
<organism evidence="1 2">
    <name type="scientific">Blautia luti</name>
    <dbReference type="NCBI Taxonomy" id="89014"/>
    <lineage>
        <taxon>Bacteria</taxon>
        <taxon>Bacillati</taxon>
        <taxon>Bacillota</taxon>
        <taxon>Clostridia</taxon>
        <taxon>Lachnospirales</taxon>
        <taxon>Lachnospiraceae</taxon>
        <taxon>Blautia</taxon>
    </lineage>
</organism>
<accession>A0A564W599</accession>
<name>A0A564W599_9FIRM</name>
<evidence type="ECO:0000313" key="1">
    <source>
        <dbReference type="EMBL" id="VUX39162.1"/>
    </source>
</evidence>
<keyword evidence="2" id="KW-1185">Reference proteome</keyword>
<proteinExistence type="predicted"/>
<dbReference type="Proteomes" id="UP000408482">
    <property type="component" value="Unassembled WGS sequence"/>
</dbReference>
<reference evidence="1 2" key="1">
    <citation type="submission" date="2019-07" db="EMBL/GenBank/DDBJ databases">
        <authorList>
            <person name="Hibberd C M."/>
            <person name="Gehrig L. J."/>
            <person name="Chang H.-W."/>
            <person name="Venkatesh S."/>
        </authorList>
    </citation>
    <scope>NUCLEOTIDE SEQUENCE [LARGE SCALE GENOMIC DNA]</scope>
    <source>
        <strain evidence="1">Blautia_luti_SSTS_Bg7063</strain>
    </source>
</reference>